<sequence>MRIAISGSACQGKSTLIDDMIKTWPMYKRSAESYRKVIHDENIPLNEKTTKDGQWRILNCLIDDIQKTSKDDNILFDRCALDNIVYSLWSNSKNATDIDDEFIKKCIPLVQETMHSLDIIFFTPITKFSPIPVEERKTRNINEEYIKEIDNIFKAISYGYAKTGASPFFPKEDRPPIIEVFGDREQRIAMMQLYIDTTGDIVSDEKSVLSNENIDLVEKLINDQKDVQQAEAQEEKFRSSIIRAKNIEGFN</sequence>
<proteinExistence type="predicted"/>
<organism evidence="2">
    <name type="scientific">uncultured Caudovirales phage</name>
    <dbReference type="NCBI Taxonomy" id="2100421"/>
    <lineage>
        <taxon>Viruses</taxon>
        <taxon>Duplodnaviria</taxon>
        <taxon>Heunggongvirae</taxon>
        <taxon>Uroviricota</taxon>
        <taxon>Caudoviricetes</taxon>
        <taxon>Peduoviridae</taxon>
        <taxon>Maltschvirus</taxon>
        <taxon>Maltschvirus maltsch</taxon>
    </lineage>
</organism>
<dbReference type="InterPro" id="IPR038727">
    <property type="entry name" value="NadR/Ttd14_AAA_dom"/>
</dbReference>
<dbReference type="EMBL" id="LR798360">
    <property type="protein sequence ID" value="CAB5226426.1"/>
    <property type="molecule type" value="Genomic_DNA"/>
</dbReference>
<feature type="domain" description="NadR/Ttd14 AAA" evidence="1">
    <location>
        <begin position="2"/>
        <end position="155"/>
    </location>
</feature>
<dbReference type="InterPro" id="IPR027417">
    <property type="entry name" value="P-loop_NTPase"/>
</dbReference>
<dbReference type="SUPFAM" id="SSF52540">
    <property type="entry name" value="P-loop containing nucleoside triphosphate hydrolases"/>
    <property type="match status" value="1"/>
</dbReference>
<accession>A0A6J7XBZ7</accession>
<evidence type="ECO:0000259" key="1">
    <source>
        <dbReference type="Pfam" id="PF13521"/>
    </source>
</evidence>
<dbReference type="Pfam" id="PF13521">
    <property type="entry name" value="AAA_28"/>
    <property type="match status" value="1"/>
</dbReference>
<protein>
    <submittedName>
        <fullName evidence="2">AAA domain containing protein</fullName>
    </submittedName>
</protein>
<name>A0A6J7XBZ7_9CAUD</name>
<gene>
    <name evidence="2" type="ORF">UFOVP760_202</name>
</gene>
<dbReference type="Gene3D" id="3.40.50.300">
    <property type="entry name" value="P-loop containing nucleotide triphosphate hydrolases"/>
    <property type="match status" value="1"/>
</dbReference>
<reference evidence="2" key="1">
    <citation type="submission" date="2020-05" db="EMBL/GenBank/DDBJ databases">
        <authorList>
            <person name="Chiriac C."/>
            <person name="Salcher M."/>
            <person name="Ghai R."/>
            <person name="Kavagutti S V."/>
        </authorList>
    </citation>
    <scope>NUCLEOTIDE SEQUENCE</scope>
</reference>
<evidence type="ECO:0000313" key="2">
    <source>
        <dbReference type="EMBL" id="CAB5226426.1"/>
    </source>
</evidence>